<comment type="function">
    <text evidence="7">Toxic component of a toxin-antitoxin (TA) system. An RNase.</text>
</comment>
<evidence type="ECO:0000313" key="10">
    <source>
        <dbReference type="Proteomes" id="UP001056610"/>
    </source>
</evidence>
<dbReference type="EC" id="3.1.-.-" evidence="7"/>
<organism evidence="9 10">
    <name type="scientific">Candidatus Mycobacterium methanotrophicum</name>
    <dbReference type="NCBI Taxonomy" id="2943498"/>
    <lineage>
        <taxon>Bacteria</taxon>
        <taxon>Bacillati</taxon>
        <taxon>Actinomycetota</taxon>
        <taxon>Actinomycetes</taxon>
        <taxon>Mycobacteriales</taxon>
        <taxon>Mycobacteriaceae</taxon>
        <taxon>Mycobacterium</taxon>
    </lineage>
</organism>
<reference evidence="9" key="1">
    <citation type="submission" date="2022-05" db="EMBL/GenBank/DDBJ databases">
        <title>A methanotrophic Mycobacterium dominates a cave microbial ecosystem.</title>
        <authorList>
            <person name="Van Spanning R.J.M."/>
            <person name="Guan Q."/>
            <person name="Melkonian C."/>
            <person name="Gallant J."/>
            <person name="Polerecky L."/>
            <person name="Flot J.-F."/>
            <person name="Brandt B.W."/>
            <person name="Braster M."/>
            <person name="Iturbe Espinoza P."/>
            <person name="Aerts J."/>
            <person name="Meima-Franke M."/>
            <person name="Piersma S.R."/>
            <person name="Bunduc C."/>
            <person name="Ummels R."/>
            <person name="Pain A."/>
            <person name="Fleming E.J."/>
            <person name="van der Wel N."/>
            <person name="Gherman V.D."/>
            <person name="Sarbu S.M."/>
            <person name="Bodelier P.L.E."/>
            <person name="Bitter W."/>
        </authorList>
    </citation>
    <scope>NUCLEOTIDE SEQUENCE</scope>
    <source>
        <strain evidence="9">Sulfur Cave</strain>
    </source>
</reference>
<proteinExistence type="inferred from homology"/>
<comment type="similarity">
    <text evidence="7">Belongs to the PINc/VapC protein family.</text>
</comment>
<evidence type="ECO:0000256" key="7">
    <source>
        <dbReference type="HAMAP-Rule" id="MF_00265"/>
    </source>
</evidence>
<dbReference type="InterPro" id="IPR022907">
    <property type="entry name" value="VapC_family"/>
</dbReference>
<dbReference type="Pfam" id="PF01850">
    <property type="entry name" value="PIN"/>
    <property type="match status" value="1"/>
</dbReference>
<evidence type="ECO:0000256" key="1">
    <source>
        <dbReference type="ARBA" id="ARBA00001946"/>
    </source>
</evidence>
<feature type="domain" description="PIN" evidence="8">
    <location>
        <begin position="4"/>
        <end position="121"/>
    </location>
</feature>
<keyword evidence="2 7" id="KW-1277">Toxin-antitoxin system</keyword>
<dbReference type="Proteomes" id="UP001056610">
    <property type="component" value="Chromosome"/>
</dbReference>
<dbReference type="HAMAP" id="MF_00265">
    <property type="entry name" value="VapC_Nob1"/>
    <property type="match status" value="1"/>
</dbReference>
<feature type="binding site" evidence="7">
    <location>
        <position position="5"/>
    </location>
    <ligand>
        <name>Mg(2+)</name>
        <dbReference type="ChEBI" id="CHEBI:18420"/>
    </ligand>
</feature>
<evidence type="ECO:0000256" key="3">
    <source>
        <dbReference type="ARBA" id="ARBA00022722"/>
    </source>
</evidence>
<evidence type="ECO:0000256" key="2">
    <source>
        <dbReference type="ARBA" id="ARBA00022649"/>
    </source>
</evidence>
<keyword evidence="7" id="KW-0800">Toxin</keyword>
<protein>
    <recommendedName>
        <fullName evidence="7">Ribonuclease VapC</fullName>
        <shortName evidence="7">RNase VapC</shortName>
        <ecNumber evidence="7">3.1.-.-</ecNumber>
    </recommendedName>
    <alternativeName>
        <fullName evidence="7">Toxin VapC</fullName>
    </alternativeName>
</protein>
<comment type="cofactor">
    <cofactor evidence="1 7">
        <name>Mg(2+)</name>
        <dbReference type="ChEBI" id="CHEBI:18420"/>
    </cofactor>
</comment>
<name>A0ABY4QGE8_9MYCO</name>
<keyword evidence="4 7" id="KW-0479">Metal-binding</keyword>
<keyword evidence="3 7" id="KW-0540">Nuclease</keyword>
<evidence type="ECO:0000256" key="5">
    <source>
        <dbReference type="ARBA" id="ARBA00022801"/>
    </source>
</evidence>
<dbReference type="EMBL" id="CP097320">
    <property type="protein sequence ID" value="UQX10033.1"/>
    <property type="molecule type" value="Genomic_DNA"/>
</dbReference>
<keyword evidence="5 7" id="KW-0378">Hydrolase</keyword>
<evidence type="ECO:0000259" key="8">
    <source>
        <dbReference type="Pfam" id="PF01850"/>
    </source>
</evidence>
<gene>
    <name evidence="7" type="primary">vapC</name>
    <name evidence="9" type="ORF">M5I08_17670</name>
</gene>
<evidence type="ECO:0000313" key="9">
    <source>
        <dbReference type="EMBL" id="UQX10033.1"/>
    </source>
</evidence>
<keyword evidence="10" id="KW-1185">Reference proteome</keyword>
<sequence>MTLTDAGPLIAIIDADEADHETCALALRTLALPLVTTWPAFTEAMYVLGRAGGAAGQHALWKLLLSKRLDIAELSLAVLERSAALMAKYADRPMDLADATLVALAEARGERRIFTLDNDFRIYRIHGRTRFEVIPG</sequence>
<evidence type="ECO:0000256" key="4">
    <source>
        <dbReference type="ARBA" id="ARBA00022723"/>
    </source>
</evidence>
<feature type="binding site" evidence="7">
    <location>
        <position position="98"/>
    </location>
    <ligand>
        <name>Mg(2+)</name>
        <dbReference type="ChEBI" id="CHEBI:18420"/>
    </ligand>
</feature>
<keyword evidence="6 7" id="KW-0460">Magnesium</keyword>
<accession>A0ABY4QGE8</accession>
<dbReference type="InterPro" id="IPR002716">
    <property type="entry name" value="PIN_dom"/>
</dbReference>
<evidence type="ECO:0000256" key="6">
    <source>
        <dbReference type="ARBA" id="ARBA00022842"/>
    </source>
</evidence>
<dbReference type="RefSeq" id="WP_219067793.1">
    <property type="nucleotide sequence ID" value="NZ_CAJUXY010000025.1"/>
</dbReference>